<comment type="caution">
    <text evidence="1">The sequence shown here is derived from an EMBL/GenBank/DDBJ whole genome shotgun (WGS) entry which is preliminary data.</text>
</comment>
<dbReference type="AlphaFoldDB" id="A0A9P6GFV8"/>
<protein>
    <submittedName>
        <fullName evidence="1">Uncharacterized protein</fullName>
    </submittedName>
</protein>
<evidence type="ECO:0000313" key="1">
    <source>
        <dbReference type="EMBL" id="KAF9734323.1"/>
    </source>
</evidence>
<dbReference type="EMBL" id="WJXW01000007">
    <property type="protein sequence ID" value="KAF9734323.1"/>
    <property type="molecule type" value="Genomic_DNA"/>
</dbReference>
<accession>A0A9P6GFV8</accession>
<reference evidence="1" key="1">
    <citation type="journal article" date="2020" name="Mol. Plant Microbe Interact.">
        <title>Genome Sequence of the Biocontrol Agent Coniothyrium minitans strain Conio (IMI 134523).</title>
        <authorList>
            <person name="Patel D."/>
            <person name="Shittu T.A."/>
            <person name="Baroncelli R."/>
            <person name="Muthumeenakshi S."/>
            <person name="Osborne T.H."/>
            <person name="Janganan T.K."/>
            <person name="Sreenivasaprasad S."/>
        </authorList>
    </citation>
    <scope>NUCLEOTIDE SEQUENCE</scope>
    <source>
        <strain evidence="1">Conio</strain>
    </source>
</reference>
<gene>
    <name evidence="1" type="ORF">PMIN01_07226</name>
</gene>
<name>A0A9P6GFV8_9PLEO</name>
<keyword evidence="2" id="KW-1185">Reference proteome</keyword>
<proteinExistence type="predicted"/>
<evidence type="ECO:0000313" key="2">
    <source>
        <dbReference type="Proteomes" id="UP000756921"/>
    </source>
</evidence>
<sequence>MNRFLSSLPSSKYTSSFYLTFRSSSRLPTYTIIKTSRQFALLALLSGHYRLH</sequence>
<organism evidence="1 2">
    <name type="scientific">Paraphaeosphaeria minitans</name>
    <dbReference type="NCBI Taxonomy" id="565426"/>
    <lineage>
        <taxon>Eukaryota</taxon>
        <taxon>Fungi</taxon>
        <taxon>Dikarya</taxon>
        <taxon>Ascomycota</taxon>
        <taxon>Pezizomycotina</taxon>
        <taxon>Dothideomycetes</taxon>
        <taxon>Pleosporomycetidae</taxon>
        <taxon>Pleosporales</taxon>
        <taxon>Massarineae</taxon>
        <taxon>Didymosphaeriaceae</taxon>
        <taxon>Paraphaeosphaeria</taxon>
    </lineage>
</organism>
<dbReference type="Proteomes" id="UP000756921">
    <property type="component" value="Unassembled WGS sequence"/>
</dbReference>